<name>A0A8R1XS59_ONCVO</name>
<organism evidence="1 2">
    <name type="scientific">Onchocerca volvulus</name>
    <dbReference type="NCBI Taxonomy" id="6282"/>
    <lineage>
        <taxon>Eukaryota</taxon>
        <taxon>Metazoa</taxon>
        <taxon>Ecdysozoa</taxon>
        <taxon>Nematoda</taxon>
        <taxon>Chromadorea</taxon>
        <taxon>Rhabditida</taxon>
        <taxon>Spirurina</taxon>
        <taxon>Spiruromorpha</taxon>
        <taxon>Filarioidea</taxon>
        <taxon>Onchocercidae</taxon>
        <taxon>Onchocerca</taxon>
    </lineage>
</organism>
<reference evidence="2" key="1">
    <citation type="submission" date="2013-10" db="EMBL/GenBank/DDBJ databases">
        <title>Genome sequencing of Onchocerca volvulus.</title>
        <authorList>
            <person name="Cotton J."/>
            <person name="Tsai J."/>
            <person name="Stanley E."/>
            <person name="Tracey A."/>
            <person name="Holroyd N."/>
            <person name="Lustigman S."/>
            <person name="Berriman M."/>
        </authorList>
    </citation>
    <scope>NUCLEOTIDE SEQUENCE</scope>
</reference>
<dbReference type="Proteomes" id="UP000024404">
    <property type="component" value="Unassembled WGS sequence"/>
</dbReference>
<dbReference type="OMA" id="HDYIEFY"/>
<dbReference type="Gene3D" id="2.130.10.10">
    <property type="entry name" value="YVTN repeat-like/Quinoprotein amine dehydrogenase"/>
    <property type="match status" value="2"/>
</dbReference>
<evidence type="ECO:0000313" key="2">
    <source>
        <dbReference type="Proteomes" id="UP000024404"/>
    </source>
</evidence>
<dbReference type="GO" id="GO:0034455">
    <property type="term" value="C:t-UTP complex"/>
    <property type="evidence" value="ECO:0007669"/>
    <property type="project" value="TreeGrafter"/>
</dbReference>
<protein>
    <submittedName>
        <fullName evidence="1">Uncharacterized protein</fullName>
    </submittedName>
</protein>
<dbReference type="InterPro" id="IPR036322">
    <property type="entry name" value="WD40_repeat_dom_sf"/>
</dbReference>
<evidence type="ECO:0000313" key="1">
    <source>
        <dbReference type="EnsemblMetazoa" id="OVOC1569.1"/>
    </source>
</evidence>
<dbReference type="PANTHER" id="PTHR44163:SF1">
    <property type="entry name" value="U3 SMALL NUCLEOLAR RNA-ASSOCIATED PROTEIN 4 HOMOLOG"/>
    <property type="match status" value="1"/>
</dbReference>
<dbReference type="GO" id="GO:0003723">
    <property type="term" value="F:RNA binding"/>
    <property type="evidence" value="ECO:0007669"/>
    <property type="project" value="TreeGrafter"/>
</dbReference>
<dbReference type="GO" id="GO:0032040">
    <property type="term" value="C:small-subunit processome"/>
    <property type="evidence" value="ECO:0007669"/>
    <property type="project" value="TreeGrafter"/>
</dbReference>
<dbReference type="PANTHER" id="PTHR44163">
    <property type="entry name" value="U3 SMALL NUCLEOLAR RNA-ASSOCIATED PROTEIN 4 HOMOLOG"/>
    <property type="match status" value="1"/>
</dbReference>
<dbReference type="SUPFAM" id="SSF50978">
    <property type="entry name" value="WD40 repeat-like"/>
    <property type="match status" value="2"/>
</dbReference>
<dbReference type="AlphaFoldDB" id="A0A8R1XS59"/>
<keyword evidence="2" id="KW-1185">Reference proteome</keyword>
<sequence length="721" mass="80709">MDDFEIHECDLFEHEPYTVDCLALDERQGVLAVARHSDLETERRNGVIEFWNVIGTPIFYVRSTFLGNKTAESLLWKGDILFATHLDGSITSHCFHTSEYFTSRLTPSPLWCLASITGSAFCAGSDSGTVLILSVEDNDHVALNKTISIGFGTHVMSLACNGDIIAAGTMDEISLISVPKQRIEHRIKLPRTEKRKPTVVWCLCFIGDYLVSGDSRGYVSFWSASNGAFSHCLQTHQSDILSITAVNESLYAAGVDPTIARLGLNQVYIFTCHLTGKKEWGSYSKVMKVLIERKEEKVLYFDCNRRLDKHIRKLCIGYTFNGKTFILNISTLKINQERTAYRVEHRRTIHTNDVRALVASQHTTALYSGGADYYFCVSNRLKHADALKNITCNIAAGANLFSYQYDDRIVIWEAGKPSTGTSKKGIHCLANSPIKLAQLRSHRGEFIRSSALNHEGSLLAVSTICTTTLYKLDLHSSKEPSISVLKRMDICGTELLFTSTFLFIASGCLRISSLSIGDSVSEYPDLITERDNAGEVIRLHSNMTETFLILLTARNELFTLEIRKKTLRKLEIPGTNIFIDSQFINFASLYILCADRKHTIIEYNIDTNILSDNTISTEALCMLPDELVLQMNCNSSDGVVLGGSRGSFRIIALINGKRVLLYGPEACALKKTEEDDGVCLMRRDRCIQACWLSDRKLLFTTPIMLAEPSQTAFRLKRYGLN</sequence>
<dbReference type="GO" id="GO:0030686">
    <property type="term" value="C:90S preribosome"/>
    <property type="evidence" value="ECO:0007669"/>
    <property type="project" value="InterPro"/>
</dbReference>
<dbReference type="GO" id="GO:0000462">
    <property type="term" value="P:maturation of SSU-rRNA from tricistronic rRNA transcript (SSU-rRNA, 5.8S rRNA, LSU-rRNA)"/>
    <property type="evidence" value="ECO:0007669"/>
    <property type="project" value="InterPro"/>
</dbReference>
<dbReference type="EnsemblMetazoa" id="OVOC1569.1">
    <property type="protein sequence ID" value="OVOC1569.1"/>
    <property type="gene ID" value="WBGene00238378"/>
</dbReference>
<dbReference type="InterPro" id="IPR046351">
    <property type="entry name" value="UTP4"/>
</dbReference>
<reference evidence="1" key="2">
    <citation type="submission" date="2022-06" db="UniProtKB">
        <authorList>
            <consortium name="EnsemblMetazoa"/>
        </authorList>
    </citation>
    <scope>IDENTIFICATION</scope>
</reference>
<dbReference type="InterPro" id="IPR015943">
    <property type="entry name" value="WD40/YVTN_repeat-like_dom_sf"/>
</dbReference>
<accession>A0A8R1XS59</accession>
<dbReference type="EMBL" id="CMVM020000047">
    <property type="status" value="NOT_ANNOTATED_CDS"/>
    <property type="molecule type" value="Genomic_DNA"/>
</dbReference>
<proteinExistence type="predicted"/>